<proteinExistence type="inferred from homology"/>
<evidence type="ECO:0000256" key="10">
    <source>
        <dbReference type="PIRSR" id="PIRSR000362-2"/>
    </source>
</evidence>
<sequence length="439" mass="47735">MVRRTRTGRSLGSGESRMTHIAVAGAGPSGIFATAALLKRDDVRVDVFDRSPTPFGLVRYGVAPDHLKIKSVARTLHRTMSDPRVTFRGNVTLGRDLALDELQREYAAVVLATGAPRARRLDIPGEDLPGHISASTLVDWYNGRPAVRKGQNAERVVVIGAGNVALDIARVLLRGRRGLAHTDVTDTVLQALDRNPVRDLRVLVRRGVAGTKFTPAELLELDKLPDLDIAVDPGELTLTADDRRRYETDRAVAARVEVFRRWSTRPRTGARRRLTFRFRQEPEALTGADRVEAVLLRGGECVPADLVVSAIGYRGAPLDGAPFDEALGRIPHVRGRVRPGLYTTGWAKRGPSGVIGTNKACAIETVKTLLADLGADGRTPDIDAVLAAKGVRVVTWPGWLAIDEAEIVLGARNDRTRTKIDDLARLVEIGAEGGRTWPT</sequence>
<comment type="catalytic activity">
    <reaction evidence="8">
        <text>2 reduced [2Fe-2S]-[ferredoxin] + NADP(+) + H(+) = 2 oxidized [2Fe-2S]-[ferredoxin] + NADPH</text>
        <dbReference type="Rhea" id="RHEA:20125"/>
        <dbReference type="Rhea" id="RHEA-COMP:10000"/>
        <dbReference type="Rhea" id="RHEA-COMP:10001"/>
        <dbReference type="ChEBI" id="CHEBI:15378"/>
        <dbReference type="ChEBI" id="CHEBI:33737"/>
        <dbReference type="ChEBI" id="CHEBI:33738"/>
        <dbReference type="ChEBI" id="CHEBI:57783"/>
        <dbReference type="ChEBI" id="CHEBI:58349"/>
        <dbReference type="EC" id="1.18.1.2"/>
    </reaction>
</comment>
<feature type="binding site" evidence="9">
    <location>
        <position position="93"/>
    </location>
    <ligand>
        <name>FAD</name>
        <dbReference type="ChEBI" id="CHEBI:57692"/>
    </ligand>
</feature>
<name>A0A5C4M0P2_9PSEU</name>
<dbReference type="Proteomes" id="UP000305546">
    <property type="component" value="Unassembled WGS sequence"/>
</dbReference>
<dbReference type="Gene3D" id="3.50.50.60">
    <property type="entry name" value="FAD/NAD(P)-binding domain"/>
    <property type="match status" value="1"/>
</dbReference>
<keyword evidence="11" id="KW-1133">Transmembrane helix</keyword>
<feature type="binding site" evidence="9">
    <location>
        <position position="346"/>
    </location>
    <ligand>
        <name>FAD</name>
        <dbReference type="ChEBI" id="CHEBI:57692"/>
    </ligand>
</feature>
<organism evidence="13 14">
    <name type="scientific">Amycolatopsis alkalitolerans</name>
    <dbReference type="NCBI Taxonomy" id="2547244"/>
    <lineage>
        <taxon>Bacteria</taxon>
        <taxon>Bacillati</taxon>
        <taxon>Actinomycetota</taxon>
        <taxon>Actinomycetes</taxon>
        <taxon>Pseudonocardiales</taxon>
        <taxon>Pseudonocardiaceae</taxon>
        <taxon>Amycolatopsis</taxon>
    </lineage>
</organism>
<accession>A0A5C4M0P2</accession>
<keyword evidence="5 9" id="KW-0274">FAD</keyword>
<dbReference type="InterPro" id="IPR055275">
    <property type="entry name" value="Ferredox_Rdtase"/>
</dbReference>
<gene>
    <name evidence="13" type="ORF">FG385_15935</name>
</gene>
<feature type="binding site" evidence="9">
    <location>
        <position position="29"/>
    </location>
    <ligand>
        <name>FAD</name>
        <dbReference type="ChEBI" id="CHEBI:57692"/>
    </ligand>
</feature>
<dbReference type="GO" id="GO:0004324">
    <property type="term" value="F:ferredoxin-NADP+ reductase activity"/>
    <property type="evidence" value="ECO:0007669"/>
    <property type="project" value="UniProtKB-EC"/>
</dbReference>
<evidence type="ECO:0000256" key="9">
    <source>
        <dbReference type="PIRSR" id="PIRSR000362-1"/>
    </source>
</evidence>
<evidence type="ECO:0000256" key="5">
    <source>
        <dbReference type="ARBA" id="ARBA00022827"/>
    </source>
</evidence>
<protein>
    <recommendedName>
        <fullName evidence="3">ferredoxin--NADP(+) reductase</fullName>
        <ecNumber evidence="3">1.18.1.2</ecNumber>
    </recommendedName>
</protein>
<evidence type="ECO:0000256" key="7">
    <source>
        <dbReference type="ARBA" id="ARBA00023002"/>
    </source>
</evidence>
<comment type="cofactor">
    <cofactor evidence="1 9">
        <name>FAD</name>
        <dbReference type="ChEBI" id="CHEBI:57692"/>
    </cofactor>
</comment>
<feature type="binding site" evidence="9">
    <location>
        <begin position="353"/>
        <end position="355"/>
    </location>
    <ligand>
        <name>FAD</name>
        <dbReference type="ChEBI" id="CHEBI:57692"/>
    </ligand>
</feature>
<feature type="transmembrane region" description="Helical" evidence="11">
    <location>
        <begin position="21"/>
        <end position="38"/>
    </location>
</feature>
<evidence type="ECO:0000256" key="11">
    <source>
        <dbReference type="SAM" id="Phobius"/>
    </source>
</evidence>
<evidence type="ECO:0000256" key="2">
    <source>
        <dbReference type="ARBA" id="ARBA00008312"/>
    </source>
</evidence>
<evidence type="ECO:0000256" key="3">
    <source>
        <dbReference type="ARBA" id="ARBA00013223"/>
    </source>
</evidence>
<dbReference type="EC" id="1.18.1.2" evidence="3"/>
<keyword evidence="4" id="KW-0285">Flavoprotein</keyword>
<dbReference type="Gene3D" id="3.40.50.720">
    <property type="entry name" value="NAD(P)-binding Rossmann-like Domain"/>
    <property type="match status" value="1"/>
</dbReference>
<evidence type="ECO:0000313" key="14">
    <source>
        <dbReference type="Proteomes" id="UP000305546"/>
    </source>
</evidence>
<feature type="domain" description="FAD/NAD(P)-binding" evidence="12">
    <location>
        <begin position="20"/>
        <end position="174"/>
    </location>
</feature>
<evidence type="ECO:0000259" key="12">
    <source>
        <dbReference type="Pfam" id="PF07992"/>
    </source>
</evidence>
<keyword evidence="11" id="KW-0812">Transmembrane</keyword>
<feature type="binding site" evidence="10">
    <location>
        <position position="353"/>
    </location>
    <ligand>
        <name>NADP(+)</name>
        <dbReference type="ChEBI" id="CHEBI:58349"/>
    </ligand>
</feature>
<dbReference type="EMBL" id="VDFW01000012">
    <property type="protein sequence ID" value="TNC25135.1"/>
    <property type="molecule type" value="Genomic_DNA"/>
</dbReference>
<feature type="binding site" evidence="9">
    <location>
        <position position="57"/>
    </location>
    <ligand>
        <name>FAD</name>
        <dbReference type="ChEBI" id="CHEBI:57692"/>
    </ligand>
</feature>
<evidence type="ECO:0000256" key="8">
    <source>
        <dbReference type="ARBA" id="ARBA00047776"/>
    </source>
</evidence>
<dbReference type="PRINTS" id="PR00419">
    <property type="entry name" value="ADXRDTASE"/>
</dbReference>
<comment type="similarity">
    <text evidence="2">Belongs to the ferredoxin--NADP reductase type 1 family.</text>
</comment>
<evidence type="ECO:0000256" key="1">
    <source>
        <dbReference type="ARBA" id="ARBA00001974"/>
    </source>
</evidence>
<evidence type="ECO:0000256" key="6">
    <source>
        <dbReference type="ARBA" id="ARBA00022857"/>
    </source>
</evidence>
<dbReference type="Pfam" id="PF07992">
    <property type="entry name" value="Pyr_redox_2"/>
    <property type="match status" value="1"/>
</dbReference>
<feature type="binding site" evidence="10">
    <location>
        <begin position="205"/>
        <end position="206"/>
    </location>
    <ligand>
        <name>NADP(+)</name>
        <dbReference type="ChEBI" id="CHEBI:58349"/>
    </ligand>
</feature>
<keyword evidence="7" id="KW-0560">Oxidoreductase</keyword>
<evidence type="ECO:0000256" key="4">
    <source>
        <dbReference type="ARBA" id="ARBA00022630"/>
    </source>
</evidence>
<dbReference type="InterPro" id="IPR021163">
    <property type="entry name" value="Ferredox_Rdtase_adrenod"/>
</dbReference>
<reference evidence="13 14" key="1">
    <citation type="submission" date="2019-06" db="EMBL/GenBank/DDBJ databases">
        <title>Amycolatopsis alkalitolerans sp. nov., isolated from Gastrodia elata Blume.</title>
        <authorList>
            <person name="Narsing Rao M.P."/>
            <person name="Li W.J."/>
        </authorList>
    </citation>
    <scope>NUCLEOTIDE SEQUENCE [LARGE SCALE GENOMIC DNA]</scope>
    <source>
        <strain evidence="13 14">SYSUP0005</strain>
    </source>
</reference>
<dbReference type="PIRSF" id="PIRSF000362">
    <property type="entry name" value="FNR"/>
    <property type="match status" value="1"/>
</dbReference>
<dbReference type="AlphaFoldDB" id="A0A5C4M0P2"/>
<keyword evidence="11" id="KW-0472">Membrane</keyword>
<feature type="binding site" evidence="10">
    <location>
        <position position="217"/>
    </location>
    <ligand>
        <name>NADP(+)</name>
        <dbReference type="ChEBI" id="CHEBI:58349"/>
    </ligand>
</feature>
<keyword evidence="6 10" id="KW-0521">NADP</keyword>
<dbReference type="InterPro" id="IPR036188">
    <property type="entry name" value="FAD/NAD-bd_sf"/>
</dbReference>
<comment type="caution">
    <text evidence="13">The sequence shown here is derived from an EMBL/GenBank/DDBJ whole genome shotgun (WGS) entry which is preliminary data.</text>
</comment>
<dbReference type="SUPFAM" id="SSF51971">
    <property type="entry name" value="Nucleotide-binding domain"/>
    <property type="match status" value="2"/>
</dbReference>
<evidence type="ECO:0000313" key="13">
    <source>
        <dbReference type="EMBL" id="TNC25135.1"/>
    </source>
</evidence>
<keyword evidence="14" id="KW-1185">Reference proteome</keyword>
<dbReference type="PANTHER" id="PTHR48467">
    <property type="entry name" value="GLUTAMATE SYNTHASE 1 [NADH], CHLOROPLASTIC-LIKE"/>
    <property type="match status" value="1"/>
</dbReference>
<dbReference type="PANTHER" id="PTHR48467:SF1">
    <property type="entry name" value="GLUTAMATE SYNTHASE 1 [NADH], CHLOROPLASTIC-LIKE"/>
    <property type="match status" value="1"/>
</dbReference>
<dbReference type="InterPro" id="IPR023753">
    <property type="entry name" value="FAD/NAD-binding_dom"/>
</dbReference>